<dbReference type="Gene3D" id="3.40.50.300">
    <property type="entry name" value="P-loop containing nucleotide triphosphate hydrolases"/>
    <property type="match status" value="1"/>
</dbReference>
<evidence type="ECO:0000256" key="1">
    <source>
        <dbReference type="ARBA" id="ARBA00022741"/>
    </source>
</evidence>
<dbReference type="Gene3D" id="3.30.450.20">
    <property type="entry name" value="PAS domain"/>
    <property type="match status" value="1"/>
</dbReference>
<dbReference type="InterPro" id="IPR025943">
    <property type="entry name" value="Sigma_54_int_dom_ATP-bd_2"/>
</dbReference>
<evidence type="ECO:0000259" key="7">
    <source>
        <dbReference type="PROSITE" id="PS50112"/>
    </source>
</evidence>
<dbReference type="SMART" id="SM00382">
    <property type="entry name" value="AAA"/>
    <property type="match status" value="1"/>
</dbReference>
<keyword evidence="5" id="KW-0804">Transcription</keyword>
<dbReference type="EMBL" id="CP155571">
    <property type="protein sequence ID" value="XFO72246.1"/>
    <property type="molecule type" value="Genomic_DNA"/>
</dbReference>
<evidence type="ECO:0000259" key="6">
    <source>
        <dbReference type="PROSITE" id="PS50045"/>
    </source>
</evidence>
<dbReference type="PROSITE" id="PS00675">
    <property type="entry name" value="SIGMA54_INTERACT_1"/>
    <property type="match status" value="1"/>
</dbReference>
<evidence type="ECO:0000256" key="5">
    <source>
        <dbReference type="ARBA" id="ARBA00023163"/>
    </source>
</evidence>
<dbReference type="SUPFAM" id="SSF46689">
    <property type="entry name" value="Homeodomain-like"/>
    <property type="match status" value="1"/>
</dbReference>
<dbReference type="InterPro" id="IPR000014">
    <property type="entry name" value="PAS"/>
</dbReference>
<dbReference type="InterPro" id="IPR009057">
    <property type="entry name" value="Homeodomain-like_sf"/>
</dbReference>
<gene>
    <name evidence="8" type="primary">acoR_7</name>
    <name evidence="8" type="ORF">SPACI_022920</name>
</gene>
<dbReference type="InterPro" id="IPR025662">
    <property type="entry name" value="Sigma_54_int_dom_ATP-bd_1"/>
</dbReference>
<dbReference type="CDD" id="cd00009">
    <property type="entry name" value="AAA"/>
    <property type="match status" value="1"/>
</dbReference>
<keyword evidence="1" id="KW-0547">Nucleotide-binding</keyword>
<dbReference type="PRINTS" id="PR01590">
    <property type="entry name" value="HTHFIS"/>
</dbReference>
<dbReference type="InterPro" id="IPR002197">
    <property type="entry name" value="HTH_Fis"/>
</dbReference>
<protein>
    <submittedName>
        <fullName evidence="8">Acetoin dehydrogenase operon transcriptional activator AcoR</fullName>
    </submittedName>
</protein>
<proteinExistence type="predicted"/>
<keyword evidence="3" id="KW-0805">Transcription regulation</keyword>
<dbReference type="Pfam" id="PF00158">
    <property type="entry name" value="Sigma54_activat"/>
    <property type="match status" value="1"/>
</dbReference>
<organism evidence="8 9">
    <name type="scientific">Sporomusa acidovorans (strain ATCC 49682 / DSM 3132 / Mol)</name>
    <dbReference type="NCBI Taxonomy" id="1123286"/>
    <lineage>
        <taxon>Bacteria</taxon>
        <taxon>Bacillati</taxon>
        <taxon>Bacillota</taxon>
        <taxon>Negativicutes</taxon>
        <taxon>Selenomonadales</taxon>
        <taxon>Sporomusaceae</taxon>
        <taxon>Sporomusa</taxon>
    </lineage>
</organism>
<feature type="domain" description="PAS" evidence="7">
    <location>
        <begin position="234"/>
        <end position="278"/>
    </location>
</feature>
<dbReference type="PROSITE" id="PS00688">
    <property type="entry name" value="SIGMA54_INTERACT_3"/>
    <property type="match status" value="1"/>
</dbReference>
<dbReference type="Proteomes" id="UP000216052">
    <property type="component" value="Chromosome"/>
</dbReference>
<dbReference type="SUPFAM" id="SSF52540">
    <property type="entry name" value="P-loop containing nucleoside triphosphate hydrolases"/>
    <property type="match status" value="1"/>
</dbReference>
<accession>A0ABZ3J284</accession>
<keyword evidence="2" id="KW-0067">ATP-binding</keyword>
<dbReference type="InterPro" id="IPR002078">
    <property type="entry name" value="Sigma_54_int"/>
</dbReference>
<sequence>MKPLEQVLSPAIINRNSFADTVYEQKEHFIHKINKLKIDIIKNHQPSYPLDFIRPEITESWIRSKNYGVDSFKFNTPFLDTHTIKQILNKNQYLTKAAAPYIHKLANIFKSTDCYVMLTDAQGTILQVVCRDKKTIQSYQLEVGAIWNEETIGTCSHGLSLLLKTPMQAWGPEHYSQILFQSTGSSSPIFDVFGNLAGTLTIVSDEDFHQSAHTFALVVSIAWIIQNEFQLLSKSAVLSATLETSEDALITINNNGIISQANLKAYQLLDYKNNNLIGMPIENVFGNQPVINSILEMGKPIYDTEIQIGHTDLRINLHSVHPVKDHIGNKYGYVLRLKKIVNKTFDKSSDSGLRFSFDKIIASSLEMEKTVTLAKHFATSDVNILIQGESGTGKEVFAQAIHNSSRPNGPFMAINCAAIPHNLIESELFGYEGGTFTGAERNGKRGKIELANGGTLFLDEIGDMPLDVQPVLLRILEEKRVMRLGSNKYTPVDFRLIAATNKNLRELVSKNKFRLDLYYRISIFKITIPPLRERGDDIINLAQHFINSAATKYQVPAPYLSDTAKFKLLNYTWPGNVRQLENTMLYAVYVSKNGIIWPENLPDDISATAMEITDDSVTKTVVKDRVILPIQEIEKVSIRDALLQTGNNIRETAKLLGISKSTLYRKIREYQILDI</sequence>
<feature type="domain" description="Sigma-54 factor interaction" evidence="6">
    <location>
        <begin position="360"/>
        <end position="589"/>
    </location>
</feature>
<name>A0ABZ3J284_SPOA4</name>
<dbReference type="RefSeq" id="WP_211285070.1">
    <property type="nucleotide sequence ID" value="NZ_CP155571.1"/>
</dbReference>
<dbReference type="InterPro" id="IPR025944">
    <property type="entry name" value="Sigma_54_int_dom_CS"/>
</dbReference>
<dbReference type="InterPro" id="IPR027417">
    <property type="entry name" value="P-loop_NTPase"/>
</dbReference>
<keyword evidence="4" id="KW-0238">DNA-binding</keyword>
<evidence type="ECO:0000313" key="8">
    <source>
        <dbReference type="EMBL" id="XFO72246.1"/>
    </source>
</evidence>
<keyword evidence="9" id="KW-1185">Reference proteome</keyword>
<dbReference type="PROSITE" id="PS50045">
    <property type="entry name" value="SIGMA54_INTERACT_4"/>
    <property type="match status" value="1"/>
</dbReference>
<evidence type="ECO:0000256" key="3">
    <source>
        <dbReference type="ARBA" id="ARBA00023015"/>
    </source>
</evidence>
<dbReference type="InterPro" id="IPR058031">
    <property type="entry name" value="AAA_lid_NorR"/>
</dbReference>
<dbReference type="PANTHER" id="PTHR32071:SF57">
    <property type="entry name" value="C4-DICARBOXYLATE TRANSPORT TRANSCRIPTIONAL REGULATORY PROTEIN DCTD"/>
    <property type="match status" value="1"/>
</dbReference>
<evidence type="ECO:0000256" key="4">
    <source>
        <dbReference type="ARBA" id="ARBA00023125"/>
    </source>
</evidence>
<dbReference type="InterPro" id="IPR003593">
    <property type="entry name" value="AAA+_ATPase"/>
</dbReference>
<evidence type="ECO:0000313" key="9">
    <source>
        <dbReference type="Proteomes" id="UP000216052"/>
    </source>
</evidence>
<dbReference type="InterPro" id="IPR035965">
    <property type="entry name" value="PAS-like_dom_sf"/>
</dbReference>
<evidence type="ECO:0000256" key="2">
    <source>
        <dbReference type="ARBA" id="ARBA00022840"/>
    </source>
</evidence>
<dbReference type="SUPFAM" id="SSF55785">
    <property type="entry name" value="PYP-like sensor domain (PAS domain)"/>
    <property type="match status" value="1"/>
</dbReference>
<dbReference type="Gene3D" id="1.10.10.60">
    <property type="entry name" value="Homeodomain-like"/>
    <property type="match status" value="1"/>
</dbReference>
<dbReference type="InterPro" id="IPR029016">
    <property type="entry name" value="GAF-like_dom_sf"/>
</dbReference>
<reference evidence="8" key="1">
    <citation type="submission" date="2024-05" db="EMBL/GenBank/DDBJ databases">
        <title>Isolation and characterization of Sporomusa carbonis sp. nov., a carboxydotrophic hydrogenogen in the genus of Sporomusa isolated from a charcoal burning pile.</title>
        <authorList>
            <person name="Boeer T."/>
            <person name="Rosenbaum F."/>
            <person name="Eysell L."/>
            <person name="Mueller V."/>
            <person name="Daniel R."/>
            <person name="Poehlein A."/>
        </authorList>
    </citation>
    <scope>NUCLEOTIDE SEQUENCE [LARGE SCALE GENOMIC DNA]</scope>
    <source>
        <strain evidence="8">DSM 3132</strain>
    </source>
</reference>
<dbReference type="PROSITE" id="PS50112">
    <property type="entry name" value="PAS"/>
    <property type="match status" value="1"/>
</dbReference>
<dbReference type="Pfam" id="PF02954">
    <property type="entry name" value="HTH_8"/>
    <property type="match status" value="1"/>
</dbReference>
<dbReference type="Gene3D" id="3.30.450.40">
    <property type="match status" value="1"/>
</dbReference>
<dbReference type="Gene3D" id="1.10.8.60">
    <property type="match status" value="1"/>
</dbReference>
<dbReference type="PROSITE" id="PS00676">
    <property type="entry name" value="SIGMA54_INTERACT_2"/>
    <property type="match status" value="1"/>
</dbReference>
<dbReference type="Pfam" id="PF25601">
    <property type="entry name" value="AAA_lid_14"/>
    <property type="match status" value="1"/>
</dbReference>
<dbReference type="PANTHER" id="PTHR32071">
    <property type="entry name" value="TRANSCRIPTIONAL REGULATORY PROTEIN"/>
    <property type="match status" value="1"/>
</dbReference>